<comment type="similarity">
    <text evidence="2">Belongs to the universal ribosomal protein uS2 family.</text>
</comment>
<dbReference type="GO" id="GO:0022627">
    <property type="term" value="C:cytosolic small ribosomal subunit"/>
    <property type="evidence" value="ECO:0007669"/>
    <property type="project" value="UniProtKB-ARBA"/>
</dbReference>
<dbReference type="Gene3D" id="3.40.50.10490">
    <property type="entry name" value="Glucose-6-phosphate isomerase like protein, domain 1"/>
    <property type="match status" value="2"/>
</dbReference>
<evidence type="ECO:0000313" key="10">
    <source>
        <dbReference type="Ensembl" id="ENSCLAP00000004468.1"/>
    </source>
</evidence>
<evidence type="ECO:0000256" key="7">
    <source>
        <dbReference type="ARBA" id="ARBA00062415"/>
    </source>
</evidence>
<keyword evidence="11" id="KW-1185">Reference proteome</keyword>
<dbReference type="GO" id="GO:0006412">
    <property type="term" value="P:translation"/>
    <property type="evidence" value="ECO:0007669"/>
    <property type="project" value="InterPro"/>
</dbReference>
<dbReference type="InterPro" id="IPR001865">
    <property type="entry name" value="Ribosomal_uS2"/>
</dbReference>
<dbReference type="GeneTree" id="ENSGT00950000183099"/>
<evidence type="ECO:0000256" key="5">
    <source>
        <dbReference type="ARBA" id="ARBA00023274"/>
    </source>
</evidence>
<feature type="domain" description="Small ribosomal subunit protein uS2 C-terminal" evidence="9">
    <location>
        <begin position="185"/>
        <end position="278"/>
    </location>
</feature>
<evidence type="ECO:0000256" key="4">
    <source>
        <dbReference type="ARBA" id="ARBA00022980"/>
    </source>
</evidence>
<evidence type="ECO:0000313" key="11">
    <source>
        <dbReference type="Proteomes" id="UP000694398"/>
    </source>
</evidence>
<organism evidence="10 11">
    <name type="scientific">Chinchilla lanigera</name>
    <name type="common">Long-tailed chinchilla</name>
    <name type="synonym">Chinchilla villidera</name>
    <dbReference type="NCBI Taxonomy" id="34839"/>
    <lineage>
        <taxon>Eukaryota</taxon>
        <taxon>Metazoa</taxon>
        <taxon>Chordata</taxon>
        <taxon>Craniata</taxon>
        <taxon>Vertebrata</taxon>
        <taxon>Euteleostomi</taxon>
        <taxon>Mammalia</taxon>
        <taxon>Eutheria</taxon>
        <taxon>Euarchontoglires</taxon>
        <taxon>Glires</taxon>
        <taxon>Rodentia</taxon>
        <taxon>Hystricomorpha</taxon>
        <taxon>Chinchillidae</taxon>
        <taxon>Chinchilla</taxon>
    </lineage>
</organism>
<proteinExistence type="inferred from homology"/>
<dbReference type="Proteomes" id="UP000694398">
    <property type="component" value="Unassembled WGS sequence"/>
</dbReference>
<name>A0A8C2UWV9_CHILA</name>
<evidence type="ECO:0000256" key="8">
    <source>
        <dbReference type="SAM" id="MobiDB-lite"/>
    </source>
</evidence>
<protein>
    <recommendedName>
        <fullName evidence="6">40S ribosomal protein SA</fullName>
    </recommendedName>
</protein>
<feature type="compositionally biased region" description="Polar residues" evidence="8">
    <location>
        <begin position="246"/>
        <end position="263"/>
    </location>
</feature>
<reference evidence="10" key="1">
    <citation type="submission" date="2025-08" db="UniProtKB">
        <authorList>
            <consortium name="Ensembl"/>
        </authorList>
    </citation>
    <scope>IDENTIFICATION</scope>
</reference>
<dbReference type="InterPro" id="IPR032281">
    <property type="entry name" value="Ribosomal_uS2_C"/>
</dbReference>
<dbReference type="AlphaFoldDB" id="A0A8C2UWV9"/>
<dbReference type="SUPFAM" id="SSF52313">
    <property type="entry name" value="Ribosomal protein S2"/>
    <property type="match status" value="1"/>
</dbReference>
<feature type="region of interest" description="Disordered" evidence="8">
    <location>
        <begin position="246"/>
        <end position="278"/>
    </location>
</feature>
<comment type="subunit">
    <text evidence="7">Monomer (37LRP) and homodimer (67LR). Component of the small ribosomal subunit. Mature ribosomes consist of a small (40S) and a large (60S) subunit. The 40S subunit contains about 33 different proteins and 1 molecule of RNA (18S). The 60S subunit contains about 49 different proteins and 3 molecules of RNA (28S, 5.8S and 5S). Interacts with RPS21. Interacts with several laminins including at least LAMB1. Interacts with MDK. The mature dimeric form interacts with PPP1R16B (via its fourth ankyrin repeat). Interacts with PPP1CA only in the presence of PPP1R16B.</text>
</comment>
<keyword evidence="3" id="KW-0963">Cytoplasm</keyword>
<evidence type="ECO:0000256" key="6">
    <source>
        <dbReference type="ARBA" id="ARBA00035401"/>
    </source>
</evidence>
<dbReference type="PANTHER" id="PTHR11489">
    <property type="entry name" value="40S RIBOSOMAL PROTEIN SA"/>
    <property type="match status" value="1"/>
</dbReference>
<keyword evidence="4" id="KW-0689">Ribosomal protein</keyword>
<dbReference type="FunFam" id="3.40.50.10490:FF:000012">
    <property type="entry name" value="40S ribosomal protein SA"/>
    <property type="match status" value="1"/>
</dbReference>
<sequence length="278" mass="30680">MSGALDVLQMKEEDVLKFAAGTHLGGTNLDFPIDQYICKRKSDGIYIINLKWTLEKLLLAARAIVAAENPADVSVILSRNTGQRAVLMFAAATGATPIAGPRLLVVTDPRADHQLLTEASYANLPTIALCNTDSPLRYVDIAIPCNNKGAHSVDLMWWMLAREVLHMRGTISREHPREIIPDLYYFYRDPEEIEKEEHAAAEKAVTTKEFQGEWTTPAPEFTAAQLEVADWSEGVQVPSIPVQQFSTEDWSAQPPTEDSSAAPTAQAAEWVGTTTEWS</sequence>
<comment type="subcellular location">
    <subcellularLocation>
        <location evidence="1">Cytoplasm</location>
    </subcellularLocation>
</comment>
<evidence type="ECO:0000256" key="3">
    <source>
        <dbReference type="ARBA" id="ARBA00022490"/>
    </source>
</evidence>
<dbReference type="InterPro" id="IPR005707">
    <property type="entry name" value="Ribosomal_uS2_euk/arc"/>
</dbReference>
<evidence type="ECO:0000256" key="1">
    <source>
        <dbReference type="ARBA" id="ARBA00004496"/>
    </source>
</evidence>
<dbReference type="Pfam" id="PF16122">
    <property type="entry name" value="40S_SA_C"/>
    <property type="match status" value="1"/>
</dbReference>
<dbReference type="InterPro" id="IPR023591">
    <property type="entry name" value="Ribosomal_uS2_flav_dom_sf"/>
</dbReference>
<dbReference type="Ensembl" id="ENSCLAT00000004552.1">
    <property type="protein sequence ID" value="ENSCLAP00000004468.1"/>
    <property type="gene ID" value="ENSCLAG00000003179.1"/>
</dbReference>
<accession>A0A8C2UWV9</accession>
<dbReference type="InterPro" id="IPR018130">
    <property type="entry name" value="Ribosomal_uS2_CS"/>
</dbReference>
<dbReference type="Pfam" id="PF00318">
    <property type="entry name" value="Ribosomal_S2"/>
    <property type="match status" value="1"/>
</dbReference>
<evidence type="ECO:0000256" key="2">
    <source>
        <dbReference type="ARBA" id="ARBA00006242"/>
    </source>
</evidence>
<dbReference type="GO" id="GO:0003735">
    <property type="term" value="F:structural constituent of ribosome"/>
    <property type="evidence" value="ECO:0007669"/>
    <property type="project" value="InterPro"/>
</dbReference>
<keyword evidence="5" id="KW-0687">Ribonucleoprotein</keyword>
<evidence type="ECO:0000259" key="9">
    <source>
        <dbReference type="Pfam" id="PF16122"/>
    </source>
</evidence>
<reference evidence="10" key="2">
    <citation type="submission" date="2025-09" db="UniProtKB">
        <authorList>
            <consortium name="Ensembl"/>
        </authorList>
    </citation>
    <scope>IDENTIFICATION</scope>
</reference>
<dbReference type="CDD" id="cd01425">
    <property type="entry name" value="RPS2"/>
    <property type="match status" value="1"/>
</dbReference>
<dbReference type="PROSITE" id="PS00963">
    <property type="entry name" value="RIBOSOMAL_S2_2"/>
    <property type="match status" value="1"/>
</dbReference>